<organism evidence="1 2">
    <name type="scientific">Mesonia maritima</name>
    <dbReference type="NCBI Taxonomy" id="1793873"/>
    <lineage>
        <taxon>Bacteria</taxon>
        <taxon>Pseudomonadati</taxon>
        <taxon>Bacteroidota</taxon>
        <taxon>Flavobacteriia</taxon>
        <taxon>Flavobacteriales</taxon>
        <taxon>Flavobacteriaceae</taxon>
        <taxon>Mesonia</taxon>
    </lineage>
</organism>
<keyword evidence="2" id="KW-1185">Reference proteome</keyword>
<protein>
    <recommendedName>
        <fullName evidence="3">DUF4397 domain-containing protein</fullName>
    </recommendedName>
</protein>
<proteinExistence type="predicted"/>
<name>A0ABU1K453_9FLAO</name>
<evidence type="ECO:0000313" key="2">
    <source>
        <dbReference type="Proteomes" id="UP001257659"/>
    </source>
</evidence>
<dbReference type="PROSITE" id="PS51257">
    <property type="entry name" value="PROKAR_LIPOPROTEIN"/>
    <property type="match status" value="1"/>
</dbReference>
<evidence type="ECO:0000313" key="1">
    <source>
        <dbReference type="EMBL" id="MDR6299787.1"/>
    </source>
</evidence>
<dbReference type="RefSeq" id="WP_309726758.1">
    <property type="nucleotide sequence ID" value="NZ_JAVDQA010000001.1"/>
</dbReference>
<reference evidence="1 2" key="1">
    <citation type="submission" date="2023-07" db="EMBL/GenBank/DDBJ databases">
        <title>Genomic Encyclopedia of Type Strains, Phase IV (KMG-IV): sequencing the most valuable type-strain genomes for metagenomic binning, comparative biology and taxonomic classification.</title>
        <authorList>
            <person name="Goeker M."/>
        </authorList>
    </citation>
    <scope>NUCLEOTIDE SEQUENCE [LARGE SCALE GENOMIC DNA]</scope>
    <source>
        <strain evidence="1 2">DSM 102814</strain>
    </source>
</reference>
<evidence type="ECO:0008006" key="3">
    <source>
        <dbReference type="Google" id="ProtNLM"/>
    </source>
</evidence>
<dbReference type="Proteomes" id="UP001257659">
    <property type="component" value="Unassembled WGS sequence"/>
</dbReference>
<comment type="caution">
    <text evidence="1">The sequence shown here is derived from an EMBL/GenBank/DDBJ whole genome shotgun (WGS) entry which is preliminary data.</text>
</comment>
<accession>A0ABU1K453</accession>
<sequence length="256" mass="29033">MKRSNFHIVFILASFFFFQACQKNAPHEANLRIGQFLMTSDEVEITLSKNNKDELNKTLPYSALTAYEKLTPGIYKVEVKRNNNLLLKKKIGIGEKGNYSLILYGIPKENQSVNVETTSKKLHSIVEGEETHSANGFLPQLKVLNDEFECAKNEAKVRWIHLAAGVSEISAKAIETDKNETTSLSTLSYPMLAKDVAFTAFDQEFKWNLKGNKISTAATSLQLKPEYLYTFFVIGNQHHYLDKLEVITGKTKKKKF</sequence>
<dbReference type="EMBL" id="JAVDQA010000001">
    <property type="protein sequence ID" value="MDR6299787.1"/>
    <property type="molecule type" value="Genomic_DNA"/>
</dbReference>
<gene>
    <name evidence="1" type="ORF">GGR31_000403</name>
</gene>